<dbReference type="Proteomes" id="UP000887576">
    <property type="component" value="Unplaced"/>
</dbReference>
<sequence length="268" mass="30258">MFRIFVVYSRGVFKAGQYVGNRCFTSISSQNRTFPYFHRKFLSVQSMIRQPSQSIFIRVQETPNPMTLLFSPGEKILDDSGRTYEFTSAAGASQSPLAIQLFRVEGVKKVFFGEDFISITKEDEEDDWAVMKPKIFATIMDYLQTGKPVITDMEHMSSQPTDTTILPEDDDVVAMIKELLESRIKPMVQDDGGDVVYMGYDDGVVKLKLQGACTGCPSSGVTLKSGIKNMMQFYIPEIKDVIEVKDDKDDLVEKALEEFERTKLGTPE</sequence>
<name>A0AC34QKD7_9BILA</name>
<evidence type="ECO:0000313" key="1">
    <source>
        <dbReference type="Proteomes" id="UP000887576"/>
    </source>
</evidence>
<accession>A0AC34QKD7</accession>
<protein>
    <submittedName>
        <fullName evidence="2">NFU1 iron-sulfur cluster scaffold homolog, mitochondrial</fullName>
    </submittedName>
</protein>
<proteinExistence type="predicted"/>
<reference evidence="2" key="1">
    <citation type="submission" date="2022-11" db="UniProtKB">
        <authorList>
            <consortium name="WormBaseParasite"/>
        </authorList>
    </citation>
    <scope>IDENTIFICATION</scope>
</reference>
<organism evidence="1 2">
    <name type="scientific">Panagrolaimus sp. JU765</name>
    <dbReference type="NCBI Taxonomy" id="591449"/>
    <lineage>
        <taxon>Eukaryota</taxon>
        <taxon>Metazoa</taxon>
        <taxon>Ecdysozoa</taxon>
        <taxon>Nematoda</taxon>
        <taxon>Chromadorea</taxon>
        <taxon>Rhabditida</taxon>
        <taxon>Tylenchina</taxon>
        <taxon>Panagrolaimomorpha</taxon>
        <taxon>Panagrolaimoidea</taxon>
        <taxon>Panagrolaimidae</taxon>
        <taxon>Panagrolaimus</taxon>
    </lineage>
</organism>
<dbReference type="WBParaSite" id="JU765_v2.g17098.t1">
    <property type="protein sequence ID" value="JU765_v2.g17098.t1"/>
    <property type="gene ID" value="JU765_v2.g17098"/>
</dbReference>
<evidence type="ECO:0000313" key="2">
    <source>
        <dbReference type="WBParaSite" id="JU765_v2.g17098.t1"/>
    </source>
</evidence>